<dbReference type="Pfam" id="PF00400">
    <property type="entry name" value="WD40"/>
    <property type="match status" value="3"/>
</dbReference>
<gene>
    <name evidence="6" type="ORF">TrST_g4493</name>
</gene>
<feature type="region of interest" description="Disordered" evidence="5">
    <location>
        <begin position="1043"/>
        <end position="1074"/>
    </location>
</feature>
<accession>A0A9W6ZXJ5</accession>
<evidence type="ECO:0000256" key="2">
    <source>
        <dbReference type="ARBA" id="ARBA00022737"/>
    </source>
</evidence>
<dbReference type="SUPFAM" id="SSF50978">
    <property type="entry name" value="WD40 repeat-like"/>
    <property type="match status" value="2"/>
</dbReference>
<feature type="coiled-coil region" evidence="4">
    <location>
        <begin position="695"/>
        <end position="729"/>
    </location>
</feature>
<evidence type="ECO:0000256" key="4">
    <source>
        <dbReference type="SAM" id="Coils"/>
    </source>
</evidence>
<protein>
    <submittedName>
        <fullName evidence="6">Uncharacterized protein</fullName>
    </submittedName>
</protein>
<feature type="repeat" description="WD" evidence="3">
    <location>
        <begin position="464"/>
        <end position="505"/>
    </location>
</feature>
<evidence type="ECO:0000313" key="6">
    <source>
        <dbReference type="EMBL" id="GMH60241.1"/>
    </source>
</evidence>
<dbReference type="Gene3D" id="1.10.287.1490">
    <property type="match status" value="1"/>
</dbReference>
<evidence type="ECO:0000256" key="3">
    <source>
        <dbReference type="PROSITE-ProRule" id="PRU00221"/>
    </source>
</evidence>
<dbReference type="PANTHER" id="PTHR32215">
    <property type="entry name" value="CILIA- AND FLAGELLA-ASSOCIATED PROTEIN 57"/>
    <property type="match status" value="1"/>
</dbReference>
<feature type="coiled-coil region" evidence="4">
    <location>
        <begin position="860"/>
        <end position="971"/>
    </location>
</feature>
<dbReference type="PROSITE" id="PS50294">
    <property type="entry name" value="WD_REPEATS_REGION"/>
    <property type="match status" value="1"/>
</dbReference>
<proteinExistence type="predicted"/>
<dbReference type="OrthoDB" id="47276at2759"/>
<dbReference type="Proteomes" id="UP001165085">
    <property type="component" value="Unassembled WGS sequence"/>
</dbReference>
<sequence length="1242" mass="138144">MSDSQTLKFQHIFGLQGAVKNNVHFVEEGVIIYPSGASTVVYRSDTREMDLIPTTSDALSISSLCVSPNRRFIAVAESTTERGIVNIYDANTFRRRKMLNLPELESKTINHIVFSADTKQCLTLGGAPDYMMCLWNVEKAVKVITSLSLASPNGAEVYKATFCPADPSVICVTGAGVLRFFRVLEGGFRPVTLNIKREPQDYTCQAWLPEDRVVIAADSGELLIIENFEFKCVLSSSPTDGKRVGCIVAFSKGFVVGGTGGIRIYEKSDDSREFYKLGKIFQIKTNPSCVITSMSVSPSEDVLLCSTSDHQLYTFSLSNTDILKEDANNFDVLMAPFHGPGESQSPKITGLDTCIWKPLVVSCGLDRSVRVWNYVEKTMELMKVFDEEALSVALHPSGLYVLIAFTSRIRLCSILMDDIRPIRDLTIKGCKKMTFSNGGQYFAVANNTTVQVYGTYSCELISTMRGHNGKVRSVVFKDGDKNLMTCGLDGGVFIWNVVTGAKEKEDLSFGNSFTAGCADGAMSRGYLISSDNKIKEYDLNSMVLKNEVIVEGGVGETCYGGKFLFCGGGGGGGRAGGIKAYKIGGSTFGEDPDDFQVHSGAVSCMCLSHDGNYLFSASEDGSLAIFGVQAATKSGERQEFAEEILVTKGDLEEKSGEISRLHGKVEELSLNNDYQLRLKDMNYKEKIKEVSDKFMTELKNDADRYAQLMEEKKEMETDYEERLKSLKVKHSEEFKELEGGYNTKINTEVQRFELLVSEREEQNRKWDEENQALVDSHTEFLQDLTEEYDKKVEAEQNQQKELSEAKDTMVDKFTVTKDMVEEDAEFEVEDLKGKYEGKLNAERKATLRLRGENGFMKKKYDAMIKDVSDQREEINALHEKEKELHESIKGLEKDIQGHKKEIREREETIVDKEKRIYDLKKKNQELEKFKFVLDYKIKELKRQIEPRENEIGEMKNMIEEMDLELEQYHKSNSALDLMIGELRLKMDGMNREILAEKKTIDVGNEFIKRFRRDLHVSVQKIGKSKELKDSVTNLYKQYAQNDLSLTGGGGGDGKKGGAGAGGGGHEVQNEYNRQREHLERSVESLKRKIGKDVDLHNTDHARLIRENVALTKEINELRRESKDLDLQGANMERMYGGLPMPMGGGGSKPGTGVIAPTPPTNASSRRSKPSSVGMRSASGANPGGGMDGVMRDLEEQSKTILSLEERIESLRGMMGAGMGDGMDGGLGIGGEGMFAGGGNPQV</sequence>
<keyword evidence="7" id="KW-1185">Reference proteome</keyword>
<reference evidence="7" key="1">
    <citation type="journal article" date="2023" name="Commun. Biol.">
        <title>Genome analysis of Parmales, the sister group of diatoms, reveals the evolutionary specialization of diatoms from phago-mixotrophs to photoautotrophs.</title>
        <authorList>
            <person name="Ban H."/>
            <person name="Sato S."/>
            <person name="Yoshikawa S."/>
            <person name="Yamada K."/>
            <person name="Nakamura Y."/>
            <person name="Ichinomiya M."/>
            <person name="Sato N."/>
            <person name="Blanc-Mathieu R."/>
            <person name="Endo H."/>
            <person name="Kuwata A."/>
            <person name="Ogata H."/>
        </authorList>
    </citation>
    <scope>NUCLEOTIDE SEQUENCE [LARGE SCALE GENOMIC DNA]</scope>
    <source>
        <strain evidence="7">NIES 3701</strain>
    </source>
</reference>
<comment type="caution">
    <text evidence="6">The sequence shown here is derived from an EMBL/GenBank/DDBJ whole genome shotgun (WGS) entry which is preliminary data.</text>
</comment>
<dbReference type="InterPro" id="IPR036322">
    <property type="entry name" value="WD40_repeat_dom_sf"/>
</dbReference>
<dbReference type="AlphaFoldDB" id="A0A9W6ZXJ5"/>
<organism evidence="6 7">
    <name type="scientific">Triparma strigata</name>
    <dbReference type="NCBI Taxonomy" id="1606541"/>
    <lineage>
        <taxon>Eukaryota</taxon>
        <taxon>Sar</taxon>
        <taxon>Stramenopiles</taxon>
        <taxon>Ochrophyta</taxon>
        <taxon>Bolidophyceae</taxon>
        <taxon>Parmales</taxon>
        <taxon>Triparmaceae</taxon>
        <taxon>Triparma</taxon>
    </lineage>
</organism>
<dbReference type="Gene3D" id="2.130.10.10">
    <property type="entry name" value="YVTN repeat-like/Quinoprotein amine dehydrogenase"/>
    <property type="match status" value="3"/>
</dbReference>
<dbReference type="EMBL" id="BRXY01000064">
    <property type="protein sequence ID" value="GMH60241.1"/>
    <property type="molecule type" value="Genomic_DNA"/>
</dbReference>
<evidence type="ECO:0000256" key="5">
    <source>
        <dbReference type="SAM" id="MobiDB-lite"/>
    </source>
</evidence>
<feature type="region of interest" description="Disordered" evidence="5">
    <location>
        <begin position="1144"/>
        <end position="1187"/>
    </location>
</feature>
<keyword evidence="4" id="KW-0175">Coiled coil</keyword>
<feature type="repeat" description="WD" evidence="3">
    <location>
        <begin position="595"/>
        <end position="636"/>
    </location>
</feature>
<dbReference type="SMART" id="SM00320">
    <property type="entry name" value="WD40"/>
    <property type="match status" value="8"/>
</dbReference>
<dbReference type="InterPro" id="IPR019775">
    <property type="entry name" value="WD40_repeat_CS"/>
</dbReference>
<dbReference type="InterPro" id="IPR052993">
    <property type="entry name" value="CFA-57"/>
</dbReference>
<keyword evidence="2" id="KW-0677">Repeat</keyword>
<dbReference type="PROSITE" id="PS50082">
    <property type="entry name" value="WD_REPEATS_2"/>
    <property type="match status" value="2"/>
</dbReference>
<evidence type="ECO:0000256" key="1">
    <source>
        <dbReference type="ARBA" id="ARBA00022574"/>
    </source>
</evidence>
<name>A0A9W6ZXJ5_9STRA</name>
<dbReference type="InterPro" id="IPR001680">
    <property type="entry name" value="WD40_rpt"/>
</dbReference>
<dbReference type="PANTHER" id="PTHR32215:SF0">
    <property type="entry name" value="CILIA- AND FLAGELLA-ASSOCIATED PROTEIN 57"/>
    <property type="match status" value="1"/>
</dbReference>
<dbReference type="PROSITE" id="PS00678">
    <property type="entry name" value="WD_REPEATS_1"/>
    <property type="match status" value="1"/>
</dbReference>
<feature type="compositionally biased region" description="Gly residues" evidence="5">
    <location>
        <begin position="1046"/>
        <end position="1065"/>
    </location>
</feature>
<evidence type="ECO:0000313" key="7">
    <source>
        <dbReference type="Proteomes" id="UP001165085"/>
    </source>
</evidence>
<keyword evidence="1 3" id="KW-0853">WD repeat</keyword>
<dbReference type="InterPro" id="IPR015943">
    <property type="entry name" value="WD40/YVTN_repeat-like_dom_sf"/>
</dbReference>